<keyword evidence="4" id="KW-1185">Reference proteome</keyword>
<dbReference type="GO" id="GO:0016787">
    <property type="term" value="F:hydrolase activity"/>
    <property type="evidence" value="ECO:0007669"/>
    <property type="project" value="UniProtKB-KW"/>
</dbReference>
<gene>
    <name evidence="3" type="ORF">GCM10009655_21790</name>
</gene>
<evidence type="ECO:0000259" key="2">
    <source>
        <dbReference type="Pfam" id="PF19291"/>
    </source>
</evidence>
<name>A0ABN1VT64_9MICO</name>
<dbReference type="Gene3D" id="1.50.10.10">
    <property type="match status" value="1"/>
</dbReference>
<protein>
    <submittedName>
        <fullName evidence="3">Glycoside hydrolase family 15 protein</fullName>
    </submittedName>
</protein>
<dbReference type="Proteomes" id="UP001500943">
    <property type="component" value="Unassembled WGS sequence"/>
</dbReference>
<dbReference type="Pfam" id="PF00723">
    <property type="entry name" value="Glyco_hydro_15"/>
    <property type="match status" value="1"/>
</dbReference>
<keyword evidence="3" id="KW-0378">Hydrolase</keyword>
<dbReference type="RefSeq" id="WP_343925787.1">
    <property type="nucleotide sequence ID" value="NZ_BAAAKW010000034.1"/>
</dbReference>
<organism evidence="3 4">
    <name type="scientific">Rhodoglobus aureus</name>
    <dbReference type="NCBI Taxonomy" id="191497"/>
    <lineage>
        <taxon>Bacteria</taxon>
        <taxon>Bacillati</taxon>
        <taxon>Actinomycetota</taxon>
        <taxon>Actinomycetes</taxon>
        <taxon>Micrococcales</taxon>
        <taxon>Microbacteriaceae</taxon>
        <taxon>Rhodoglobus</taxon>
    </lineage>
</organism>
<proteinExistence type="predicted"/>
<dbReference type="InterPro" id="IPR008928">
    <property type="entry name" value="6-hairpin_glycosidase_sf"/>
</dbReference>
<evidence type="ECO:0000313" key="3">
    <source>
        <dbReference type="EMBL" id="GAA1221849.1"/>
    </source>
</evidence>
<dbReference type="EMBL" id="BAAAKW010000034">
    <property type="protein sequence ID" value="GAA1221849.1"/>
    <property type="molecule type" value="Genomic_DNA"/>
</dbReference>
<dbReference type="PANTHER" id="PTHR31616:SF10">
    <property type="entry name" value="TREHALASE"/>
    <property type="match status" value="1"/>
</dbReference>
<dbReference type="SUPFAM" id="SSF48208">
    <property type="entry name" value="Six-hairpin glycosidases"/>
    <property type="match status" value="1"/>
</dbReference>
<dbReference type="PANTHER" id="PTHR31616">
    <property type="entry name" value="TREHALASE"/>
    <property type="match status" value="1"/>
</dbReference>
<evidence type="ECO:0000313" key="4">
    <source>
        <dbReference type="Proteomes" id="UP001500943"/>
    </source>
</evidence>
<dbReference type="InterPro" id="IPR045582">
    <property type="entry name" value="Trehalase-like_N"/>
</dbReference>
<dbReference type="InterPro" id="IPR011613">
    <property type="entry name" value="GH15-like"/>
</dbReference>
<accession>A0ABN1VT64</accession>
<dbReference type="InterPro" id="IPR012341">
    <property type="entry name" value="6hp_glycosidase-like_sf"/>
</dbReference>
<comment type="caution">
    <text evidence="3">The sequence shown here is derived from an EMBL/GenBank/DDBJ whole genome shotgun (WGS) entry which is preliminary data.</text>
</comment>
<feature type="domain" description="GH15-like" evidence="1">
    <location>
        <begin position="231"/>
        <end position="597"/>
    </location>
</feature>
<feature type="domain" description="Trehalase-like N-terminal" evidence="2">
    <location>
        <begin position="4"/>
        <end position="157"/>
    </location>
</feature>
<sequence>MSDIPIADHALLSDRHSAALVTKNGSVDWLCFPRFDSESVFASILDDDAGHWSIRPTAPSTSTRSYVDGSMVLQTTFHSKDGTLELLDALELGDSTDPHRLGENAPHSLLRGVRCISGRVTFEMVCRPRPEYGLVVPVLVEIDSGVVATGGSGRLTLSLAAPATILDGEIRVTFTLEAGQQQHFALQRTHLGEPLPGTYLQDEIAASLAGTIASWQEWSAIHQTYDGPWRELVHHSGRVLQALSYQPTGAIIAAATTSLPEEVGGERNWDYRYSWVRDASFTMKALWVAACPDEAHEFFSFMTAAAAHSNPDRHLQIMFGVGGEHDLSERLLPQLKGWRGSGPVRVGNGAWDQPQLDVYGELLDAAFRLREQLGDIDPATRTFLIALADAAASQWQQPDNGIWEVRGAARHFLYSKLMCWVALDRAIAMAEQLHATDRVAEWSTKAEQIRATILEEGWNDEAGAFTQSFDSSDLDASALMIPIVGFLPASDPRVLATADAIIERLTDARGLVYRYQTDTGVDGLEGNEGTFLLCTFWLARVLAAGGRGDEAREVFERAISHISDVGLLAEEIDSDTGEQLGNFPQAFSHVGLVNAAWAIDQAERGQPADDGTAAENAQ</sequence>
<evidence type="ECO:0000259" key="1">
    <source>
        <dbReference type="Pfam" id="PF00723"/>
    </source>
</evidence>
<reference evidence="3 4" key="1">
    <citation type="journal article" date="2019" name="Int. J. Syst. Evol. Microbiol.">
        <title>The Global Catalogue of Microorganisms (GCM) 10K type strain sequencing project: providing services to taxonomists for standard genome sequencing and annotation.</title>
        <authorList>
            <consortium name="The Broad Institute Genomics Platform"/>
            <consortium name="The Broad Institute Genome Sequencing Center for Infectious Disease"/>
            <person name="Wu L."/>
            <person name="Ma J."/>
        </authorList>
    </citation>
    <scope>NUCLEOTIDE SEQUENCE [LARGE SCALE GENOMIC DNA]</scope>
    <source>
        <strain evidence="3 4">JCM 12762</strain>
    </source>
</reference>
<dbReference type="Pfam" id="PF19291">
    <property type="entry name" value="TREH_N"/>
    <property type="match status" value="1"/>
</dbReference>